<dbReference type="GeneID" id="78898504"/>
<dbReference type="RefSeq" id="WP_099649358.1">
    <property type="nucleotide sequence ID" value="NZ_CP024422.1"/>
</dbReference>
<dbReference type="Proteomes" id="UP000229314">
    <property type="component" value="Chromosome"/>
</dbReference>
<reference evidence="2 3" key="1">
    <citation type="submission" date="2017-10" db="EMBL/GenBank/DDBJ databases">
        <title>Complete genome sequence of Paracoccus yeei TT13 isolated from human skin.</title>
        <authorList>
            <person name="Lee K."/>
            <person name="Lim J.Y."/>
            <person name="Hwang I."/>
        </authorList>
    </citation>
    <scope>NUCLEOTIDE SEQUENCE [LARGE SCALE GENOMIC DNA]</scope>
    <source>
        <strain evidence="2 3">TT13</strain>
    </source>
</reference>
<organism evidence="2 3">
    <name type="scientific">Paracoccus yeei</name>
    <dbReference type="NCBI Taxonomy" id="147645"/>
    <lineage>
        <taxon>Bacteria</taxon>
        <taxon>Pseudomonadati</taxon>
        <taxon>Pseudomonadota</taxon>
        <taxon>Alphaproteobacteria</taxon>
        <taxon>Rhodobacterales</taxon>
        <taxon>Paracoccaceae</taxon>
        <taxon>Paracoccus</taxon>
    </lineage>
</organism>
<proteinExistence type="predicted"/>
<accession>A0A2D2C228</accession>
<dbReference type="PANTHER" id="PTHR34985:SF1">
    <property type="entry name" value="SLR0554 PROTEIN"/>
    <property type="match status" value="1"/>
</dbReference>
<protein>
    <recommendedName>
        <fullName evidence="1">Virulence-associated protein E-like domain-containing protein</fullName>
    </recommendedName>
</protein>
<dbReference type="InterPro" id="IPR007936">
    <property type="entry name" value="VapE-like_dom"/>
</dbReference>
<evidence type="ECO:0000313" key="2">
    <source>
        <dbReference type="EMBL" id="ATQ56564.1"/>
    </source>
</evidence>
<evidence type="ECO:0000313" key="3">
    <source>
        <dbReference type="Proteomes" id="UP000229314"/>
    </source>
</evidence>
<dbReference type="EMBL" id="CP024422">
    <property type="protein sequence ID" value="ATQ56564.1"/>
    <property type="molecule type" value="Genomic_DNA"/>
</dbReference>
<dbReference type="Pfam" id="PF05272">
    <property type="entry name" value="VapE-like_dom"/>
    <property type="match status" value="1"/>
</dbReference>
<sequence>MADENWMEDMLEVDAPRAVNVIDFRRPADDLIEDDAFEDHSHLFTKLAIGGSDGKQVLGNAYNVGLILEADYRVRDLVAYDEFRERPVILRDIDTGVSCVPTVRVKAGGEPLASHHLDALMAFMQAPSDRRGHSGGHGCGVTKAALETGVSNAARRNAFDPVKDMIESAVWDGVSRIGGWLSRYLGCPRDIYHEEVGTKWLVGAVARVYEPGAKFDYILTIGGAQGARKSTMLEILGGEFFTALAAGAMKDEKRLIEATQGSWIVEIAEMAAMQGASQSSVKNIVSTTVDRARLAYDKLASDHRRRFVFAATTNETAILDDPTGGRRYWIVDCKVPLIDTEALETEVPQMWAEALHVYRTMRAEKPAGHLPLFLSPQASAIAEAKQAAARAHDDIDAIADEIRRVMETPRLDGEENAFGASYYAEYAPKEIFAEVTGKPAAEYTSGKVARDFLKACRRVEYLATPGERKYIKRLKEKAKPVVVIREKFLPHFAARLSEIENVDISKYDANGEEVRAGAGEREEKMSGRGGSDIVDGILEL</sequence>
<gene>
    <name evidence="2" type="ORF">PYTT13_12680</name>
</gene>
<name>A0A2D2C228_9RHOB</name>
<feature type="domain" description="Virulence-associated protein E-like" evidence="1">
    <location>
        <begin position="166"/>
        <end position="387"/>
    </location>
</feature>
<dbReference type="AlphaFoldDB" id="A0A2D2C228"/>
<dbReference type="PANTHER" id="PTHR34985">
    <property type="entry name" value="SLR0554 PROTEIN"/>
    <property type="match status" value="1"/>
</dbReference>
<evidence type="ECO:0000259" key="1">
    <source>
        <dbReference type="Pfam" id="PF05272"/>
    </source>
</evidence>